<dbReference type="Proteomes" id="UP000284243">
    <property type="component" value="Unassembled WGS sequence"/>
</dbReference>
<dbReference type="Pfam" id="PF07715">
    <property type="entry name" value="Plug"/>
    <property type="match status" value="1"/>
</dbReference>
<evidence type="ECO:0000256" key="4">
    <source>
        <dbReference type="ARBA" id="ARBA00022692"/>
    </source>
</evidence>
<dbReference type="SUPFAM" id="SSF56935">
    <property type="entry name" value="Porins"/>
    <property type="match status" value="1"/>
</dbReference>
<evidence type="ECO:0000256" key="8">
    <source>
        <dbReference type="SAM" id="SignalP"/>
    </source>
</evidence>
<keyword evidence="3 7" id="KW-1134">Transmembrane beta strand</keyword>
<dbReference type="GO" id="GO:0009279">
    <property type="term" value="C:cell outer membrane"/>
    <property type="evidence" value="ECO:0007669"/>
    <property type="project" value="UniProtKB-SubCell"/>
</dbReference>
<dbReference type="RefSeq" id="WP_118160308.1">
    <property type="nucleotide sequence ID" value="NZ_JBCOLM010000008.1"/>
</dbReference>
<protein>
    <submittedName>
        <fullName evidence="10">SusC/RagA family TonB-linked outer membrane protein</fullName>
    </submittedName>
</protein>
<dbReference type="EMBL" id="QRYC01000010">
    <property type="protein sequence ID" value="RGU56395.1"/>
    <property type="molecule type" value="Genomic_DNA"/>
</dbReference>
<accession>A0A412TRC3</accession>
<dbReference type="NCBIfam" id="TIGR04057">
    <property type="entry name" value="SusC_RagA_signa"/>
    <property type="match status" value="1"/>
</dbReference>
<evidence type="ECO:0000256" key="6">
    <source>
        <dbReference type="ARBA" id="ARBA00023237"/>
    </source>
</evidence>
<feature type="chain" id="PRO_5019050214" evidence="8">
    <location>
        <begin position="30"/>
        <end position="1125"/>
    </location>
</feature>
<evidence type="ECO:0000256" key="1">
    <source>
        <dbReference type="ARBA" id="ARBA00004571"/>
    </source>
</evidence>
<dbReference type="SUPFAM" id="SSF49464">
    <property type="entry name" value="Carboxypeptidase regulatory domain-like"/>
    <property type="match status" value="1"/>
</dbReference>
<evidence type="ECO:0000313" key="10">
    <source>
        <dbReference type="EMBL" id="RGU56395.1"/>
    </source>
</evidence>
<keyword evidence="2 7" id="KW-0813">Transport</keyword>
<feature type="signal peptide" evidence="8">
    <location>
        <begin position="1"/>
        <end position="29"/>
    </location>
</feature>
<keyword evidence="6 7" id="KW-0998">Cell outer membrane</keyword>
<sequence>MKKTGRIQILKHMRNLFLFILLSASSVWAKGSYSQETQLKLNVKNGTLESIFNQITRQSQLEFFYNTNALDVKQKVDLSKKTGTLDEILKEILGDKYRYRIKDQYILISEVEPEMQAEKKSVTINGQVRDRKGAVIPGVTVLLKGTTLGTATDMNGEFKITVPEQPEIILQFSFIGMKNKNVEYKGEPALKIVLEEDVAEMEEVIVTGIFTRKAESYTGAAVTVTQDQLKRVGNQNIFQSLRNIDPSLAISDNLDFGSDPNKLPDMKLRGTSSFPGADDGLDLKGNYMNKPNQPLFILDGFEASVEKIFDMDMNRVESVTILKDASAKALYGSKAANGVVVIETKRLLSGQLRVTYNGSLDIEAPDLTSYDLCNSLEKLEVEKVAGYYITERSPEQRDYLEKLYATRKKAALEGLDTDWLSKPLRTGIGHKHSLSFEMGDENLRVIADVSYNQIAGVMKGSGRTNLAGSMNVSYRLKNFLFKNIMSITSNKSTDSPYGTFRDYASMNPYWRATDSNGNIPRYAEIIDLGYDRYKYITNPLYNSTLNTKLDASYLEFTNNFYAEWTILEGLKATARIGITTKKNEADSYYPANHTKFEDYSKEDFFRKGSYQLNNGKSSDLSGDFNINYSKSIDKHYLFLNGGLSLSEKTFDEVIHYAEGFPSDKMDHIMFARQYAKDSRPTGLENTTRDMGILGVFSYSYDNRYLTDITLRSNGSSQFGKNNRWALFWSAGLGWNIHNEKFLRESKIIKQLKLRGSVGYTGNQNFSGYQAISTYKYYLDKSYQDFIGSYLLGLANDDLKWEQKLDYNVGLDALIQRLTLRFNYYVAYTDNLLTDISLPTSTGFSTMKENLGKVKNDGFELDASYTAFQNRNGYVNFTFSIATNKNKIMKISDALKKYNDEQDKIAASRNQGAPVKKYAEGMSMNAIWAVPSMGIDPATGREIYINRKGQMTYNWNVNDMIVCGDSESKYRGNFGVNGEYKGIGLSVVFRYLGGGKMYNQTLVDRVENIDVYYNVDRRVLSGRWQEPGQHADYKILGDYWDSENEVWVNEKTRATSRFVQKRNELDFASLTAYYDFKREWIQKIGLERLKLSFYMNDICKFSSIKVERGLDYPFARTMSFALSATF</sequence>
<organism evidence="10 11">
    <name type="scientific">Odoribacter splanchnicus</name>
    <dbReference type="NCBI Taxonomy" id="28118"/>
    <lineage>
        <taxon>Bacteria</taxon>
        <taxon>Pseudomonadati</taxon>
        <taxon>Bacteroidota</taxon>
        <taxon>Bacteroidia</taxon>
        <taxon>Bacteroidales</taxon>
        <taxon>Odoribacteraceae</taxon>
        <taxon>Odoribacter</taxon>
    </lineage>
</organism>
<dbReference type="InterPro" id="IPR039426">
    <property type="entry name" value="TonB-dep_rcpt-like"/>
</dbReference>
<reference evidence="10 11" key="1">
    <citation type="submission" date="2018-08" db="EMBL/GenBank/DDBJ databases">
        <title>A genome reference for cultivated species of the human gut microbiota.</title>
        <authorList>
            <person name="Zou Y."/>
            <person name="Xue W."/>
            <person name="Luo G."/>
        </authorList>
    </citation>
    <scope>NUCLEOTIDE SEQUENCE [LARGE SCALE GENOMIC DNA]</scope>
    <source>
        <strain evidence="10 11">AF16-14</strain>
    </source>
</reference>
<evidence type="ECO:0000256" key="3">
    <source>
        <dbReference type="ARBA" id="ARBA00022452"/>
    </source>
</evidence>
<dbReference type="Gene3D" id="2.40.170.20">
    <property type="entry name" value="TonB-dependent receptor, beta-barrel domain"/>
    <property type="match status" value="1"/>
</dbReference>
<dbReference type="InterPro" id="IPR036942">
    <property type="entry name" value="Beta-barrel_TonB_sf"/>
</dbReference>
<evidence type="ECO:0000256" key="2">
    <source>
        <dbReference type="ARBA" id="ARBA00022448"/>
    </source>
</evidence>
<feature type="domain" description="TonB-dependent receptor plug" evidence="9">
    <location>
        <begin position="217"/>
        <end position="339"/>
    </location>
</feature>
<proteinExistence type="inferred from homology"/>
<dbReference type="NCBIfam" id="TIGR04056">
    <property type="entry name" value="OMP_RagA_SusC"/>
    <property type="match status" value="1"/>
</dbReference>
<dbReference type="Gene3D" id="2.60.40.1120">
    <property type="entry name" value="Carboxypeptidase-like, regulatory domain"/>
    <property type="match status" value="1"/>
</dbReference>
<evidence type="ECO:0000256" key="7">
    <source>
        <dbReference type="PROSITE-ProRule" id="PRU01360"/>
    </source>
</evidence>
<comment type="subcellular location">
    <subcellularLocation>
        <location evidence="1 7">Cell outer membrane</location>
        <topology evidence="1 7">Multi-pass membrane protein</topology>
    </subcellularLocation>
</comment>
<dbReference type="AlphaFoldDB" id="A0A412TRC3"/>
<dbReference type="Pfam" id="PF13715">
    <property type="entry name" value="CarbopepD_reg_2"/>
    <property type="match status" value="1"/>
</dbReference>
<dbReference type="InterPro" id="IPR023997">
    <property type="entry name" value="TonB-dep_OMP_SusC/RagA_CS"/>
</dbReference>
<keyword evidence="5 7" id="KW-0472">Membrane</keyword>
<keyword evidence="8" id="KW-0732">Signal</keyword>
<dbReference type="PROSITE" id="PS52016">
    <property type="entry name" value="TONB_DEPENDENT_REC_3"/>
    <property type="match status" value="1"/>
</dbReference>
<evidence type="ECO:0000259" key="9">
    <source>
        <dbReference type="Pfam" id="PF07715"/>
    </source>
</evidence>
<evidence type="ECO:0000256" key="5">
    <source>
        <dbReference type="ARBA" id="ARBA00023136"/>
    </source>
</evidence>
<comment type="caution">
    <text evidence="10">The sequence shown here is derived from an EMBL/GenBank/DDBJ whole genome shotgun (WGS) entry which is preliminary data.</text>
</comment>
<dbReference type="Gene3D" id="2.170.130.10">
    <property type="entry name" value="TonB-dependent receptor, plug domain"/>
    <property type="match status" value="1"/>
</dbReference>
<name>A0A412TRC3_9BACT</name>
<dbReference type="InterPro" id="IPR012910">
    <property type="entry name" value="Plug_dom"/>
</dbReference>
<keyword evidence="4 7" id="KW-0812">Transmembrane</keyword>
<evidence type="ECO:0000313" key="11">
    <source>
        <dbReference type="Proteomes" id="UP000284243"/>
    </source>
</evidence>
<comment type="similarity">
    <text evidence="7">Belongs to the TonB-dependent receptor family.</text>
</comment>
<dbReference type="InterPro" id="IPR008969">
    <property type="entry name" value="CarboxyPept-like_regulatory"/>
</dbReference>
<gene>
    <name evidence="10" type="ORF">DWW57_09055</name>
</gene>
<dbReference type="InterPro" id="IPR023996">
    <property type="entry name" value="TonB-dep_OMP_SusC/RagA"/>
</dbReference>
<dbReference type="InterPro" id="IPR037066">
    <property type="entry name" value="Plug_dom_sf"/>
</dbReference>